<dbReference type="AlphaFoldDB" id="A0A251PC25"/>
<evidence type="ECO:0000256" key="1">
    <source>
        <dbReference type="ARBA" id="ARBA00005536"/>
    </source>
</evidence>
<dbReference type="GO" id="GO:0015031">
    <property type="term" value="P:protein transport"/>
    <property type="evidence" value="ECO:0007669"/>
    <property type="project" value="InterPro"/>
</dbReference>
<dbReference type="PANTHER" id="PTHR12161:SF44">
    <property type="entry name" value="REGULATOR OF VPS4 ACTIVITY IN THE MVB PATHWAY PROTEIN"/>
    <property type="match status" value="1"/>
</dbReference>
<dbReference type="PANTHER" id="PTHR12161">
    <property type="entry name" value="IST1 FAMILY MEMBER"/>
    <property type="match status" value="1"/>
</dbReference>
<dbReference type="Pfam" id="PF03398">
    <property type="entry name" value="Ist1"/>
    <property type="match status" value="1"/>
</dbReference>
<dbReference type="EMBL" id="CM007655">
    <property type="protein sequence ID" value="ONI08590.1"/>
    <property type="molecule type" value="Genomic_DNA"/>
</dbReference>
<dbReference type="eggNOG" id="KOG2027">
    <property type="taxonomic scope" value="Eukaryota"/>
</dbReference>
<sequence>MSEVKPFQRALLYQSSDKGLRVCVNDFAADVGTDGVRICLFHYSNEVHLFIRVVPPNVYGNWISIESSQGQTLKPVQVQSCDQTKRQTIVRQLREDVAELIKHGHEDKAFNRVGQIIKDECIVAVYELLDNFCEFILIHLPYIRRHKDCPNDINEAVSSLIYASARCGDLPELRVIRKLFGERYGQKFAVTALELFPGNLVNHQLIEKLSPKSVTDDMKQRLVNEIARNYCIKPEVLAIEYYSEWQQKVKEIRDLEYLIQMFRHIMKELKDLNCKL</sequence>
<dbReference type="GO" id="GO:0008104">
    <property type="term" value="P:intracellular protein localization"/>
    <property type="evidence" value="ECO:0000318"/>
    <property type="project" value="GO_Central"/>
</dbReference>
<accession>A0A251PC25</accession>
<keyword evidence="3" id="KW-1185">Reference proteome</keyword>
<dbReference type="FunFam" id="1.20.1260.60:FF:000002">
    <property type="entry name" value="Vacuolar protein sorting-associated protein IST1"/>
    <property type="match status" value="1"/>
</dbReference>
<dbReference type="Gene3D" id="1.20.1260.60">
    <property type="entry name" value="Vacuolar protein sorting-associated protein Ist1"/>
    <property type="match status" value="1"/>
</dbReference>
<dbReference type="InterPro" id="IPR005061">
    <property type="entry name" value="Ist1"/>
</dbReference>
<dbReference type="STRING" id="3760.A0A251PC25"/>
<reference evidence="2 3" key="1">
    <citation type="journal article" date="2013" name="Nat. Genet.">
        <title>The high-quality draft genome of peach (Prunus persica) identifies unique patterns of genetic diversity, domestication and genome evolution.</title>
        <authorList>
            <consortium name="International Peach Genome Initiative"/>
            <person name="Verde I."/>
            <person name="Abbott A.G."/>
            <person name="Scalabrin S."/>
            <person name="Jung S."/>
            <person name="Shu S."/>
            <person name="Marroni F."/>
            <person name="Zhebentyayeva T."/>
            <person name="Dettori M.T."/>
            <person name="Grimwood J."/>
            <person name="Cattonaro F."/>
            <person name="Zuccolo A."/>
            <person name="Rossini L."/>
            <person name="Jenkins J."/>
            <person name="Vendramin E."/>
            <person name="Meisel L.A."/>
            <person name="Decroocq V."/>
            <person name="Sosinski B."/>
            <person name="Prochnik S."/>
            <person name="Mitros T."/>
            <person name="Policriti A."/>
            <person name="Cipriani G."/>
            <person name="Dondini L."/>
            <person name="Ficklin S."/>
            <person name="Goodstein D.M."/>
            <person name="Xuan P."/>
            <person name="Del Fabbro C."/>
            <person name="Aramini V."/>
            <person name="Copetti D."/>
            <person name="Gonzalez S."/>
            <person name="Horner D.S."/>
            <person name="Falchi R."/>
            <person name="Lucas S."/>
            <person name="Mica E."/>
            <person name="Maldonado J."/>
            <person name="Lazzari B."/>
            <person name="Bielenberg D."/>
            <person name="Pirona R."/>
            <person name="Miculan M."/>
            <person name="Barakat A."/>
            <person name="Testolin R."/>
            <person name="Stella A."/>
            <person name="Tartarini S."/>
            <person name="Tonutti P."/>
            <person name="Arus P."/>
            <person name="Orellana A."/>
            <person name="Wells C."/>
            <person name="Main D."/>
            <person name="Vizzotto G."/>
            <person name="Silva H."/>
            <person name="Salamini F."/>
            <person name="Schmutz J."/>
            <person name="Morgante M."/>
            <person name="Rokhsar D.S."/>
        </authorList>
    </citation>
    <scope>NUCLEOTIDE SEQUENCE [LARGE SCALE GENOMIC DNA]</scope>
    <source>
        <strain evidence="3">cv. Nemared</strain>
    </source>
</reference>
<dbReference type="Proteomes" id="UP000006882">
    <property type="component" value="Chromosome G5"/>
</dbReference>
<dbReference type="InterPro" id="IPR042277">
    <property type="entry name" value="IST1-like"/>
</dbReference>
<evidence type="ECO:0000313" key="3">
    <source>
        <dbReference type="Proteomes" id="UP000006882"/>
    </source>
</evidence>
<protein>
    <submittedName>
        <fullName evidence="2">Uncharacterized protein</fullName>
    </submittedName>
</protein>
<evidence type="ECO:0000313" key="2">
    <source>
        <dbReference type="EMBL" id="ONI08590.1"/>
    </source>
</evidence>
<dbReference type="Gramene" id="ONI08590">
    <property type="protein sequence ID" value="ONI08590"/>
    <property type="gene ID" value="PRUPE_5G187400"/>
</dbReference>
<comment type="similarity">
    <text evidence="1">Belongs to the IST1 family.</text>
</comment>
<organism evidence="2 3">
    <name type="scientific">Prunus persica</name>
    <name type="common">Peach</name>
    <name type="synonym">Amygdalus persica</name>
    <dbReference type="NCBI Taxonomy" id="3760"/>
    <lineage>
        <taxon>Eukaryota</taxon>
        <taxon>Viridiplantae</taxon>
        <taxon>Streptophyta</taxon>
        <taxon>Embryophyta</taxon>
        <taxon>Tracheophyta</taxon>
        <taxon>Spermatophyta</taxon>
        <taxon>Magnoliopsida</taxon>
        <taxon>eudicotyledons</taxon>
        <taxon>Gunneridae</taxon>
        <taxon>Pentapetalae</taxon>
        <taxon>rosids</taxon>
        <taxon>fabids</taxon>
        <taxon>Rosales</taxon>
        <taxon>Rosaceae</taxon>
        <taxon>Amygdaloideae</taxon>
        <taxon>Amygdaleae</taxon>
        <taxon>Prunus</taxon>
    </lineage>
</organism>
<gene>
    <name evidence="2" type="ORF">PRUPE_5G187400</name>
</gene>
<name>A0A251PC25_PRUPE</name>
<proteinExistence type="inferred from homology"/>